<accession>A0AAN6UU32</accession>
<dbReference type="Pfam" id="PF01753">
    <property type="entry name" value="zf-MYND"/>
    <property type="match status" value="1"/>
</dbReference>
<gene>
    <name evidence="6" type="ORF">C8A04DRAFT_33260</name>
</gene>
<dbReference type="PROSITE" id="PS50865">
    <property type="entry name" value="ZF_MYND_2"/>
    <property type="match status" value="1"/>
</dbReference>
<comment type="caution">
    <text evidence="6">The sequence shown here is derived from an EMBL/GenBank/DDBJ whole genome shotgun (WGS) entry which is preliminary data.</text>
</comment>
<feature type="domain" description="MYND-type" evidence="5">
    <location>
        <begin position="171"/>
        <end position="217"/>
    </location>
</feature>
<proteinExistence type="predicted"/>
<reference evidence="6" key="1">
    <citation type="journal article" date="2023" name="Mol. Phylogenet. Evol.">
        <title>Genome-scale phylogeny and comparative genomics of the fungal order Sordariales.</title>
        <authorList>
            <person name="Hensen N."/>
            <person name="Bonometti L."/>
            <person name="Westerberg I."/>
            <person name="Brannstrom I.O."/>
            <person name="Guillou S."/>
            <person name="Cros-Aarteil S."/>
            <person name="Calhoun S."/>
            <person name="Haridas S."/>
            <person name="Kuo A."/>
            <person name="Mondo S."/>
            <person name="Pangilinan J."/>
            <person name="Riley R."/>
            <person name="LaButti K."/>
            <person name="Andreopoulos B."/>
            <person name="Lipzen A."/>
            <person name="Chen C."/>
            <person name="Yan M."/>
            <person name="Daum C."/>
            <person name="Ng V."/>
            <person name="Clum A."/>
            <person name="Steindorff A."/>
            <person name="Ohm R.A."/>
            <person name="Martin F."/>
            <person name="Silar P."/>
            <person name="Natvig D.O."/>
            <person name="Lalanne C."/>
            <person name="Gautier V."/>
            <person name="Ament-Velasquez S.L."/>
            <person name="Kruys A."/>
            <person name="Hutchinson M.I."/>
            <person name="Powell A.J."/>
            <person name="Barry K."/>
            <person name="Miller A.N."/>
            <person name="Grigoriev I.V."/>
            <person name="Debuchy R."/>
            <person name="Gladieux P."/>
            <person name="Hiltunen Thoren M."/>
            <person name="Johannesson H."/>
        </authorList>
    </citation>
    <scope>NUCLEOTIDE SEQUENCE</scope>
    <source>
        <strain evidence="6">CBS 141.50</strain>
    </source>
</reference>
<dbReference type="Gene3D" id="6.10.140.2220">
    <property type="match status" value="1"/>
</dbReference>
<evidence type="ECO:0000313" key="7">
    <source>
        <dbReference type="Proteomes" id="UP001302676"/>
    </source>
</evidence>
<evidence type="ECO:0000256" key="4">
    <source>
        <dbReference type="PROSITE-ProRule" id="PRU00134"/>
    </source>
</evidence>
<sequence>MAMRLIPAVFGNQPEDPVETFFRRLPSPIDHYREWLNPHASEKNKPTWHDGIIAAQLFMLSAETHESSDPDYSRLLPHIRTAASADAPTDQLYEQLGALALEKDIAGDDHSYKAQHLRYALWMAQGRKDETSPFPIPNVQLPELDNYMIPAGPDLPYSLATLAPSFSPKTCAQCEKQGEILKCSACRMPGPGTDTLATAYCSRTCQANHWPEHKARCKDLQQFYRAAAMYQQIFDHFLAETYTLQPIEMTERNGVAMMKEESGESEV</sequence>
<dbReference type="GO" id="GO:0008270">
    <property type="term" value="F:zinc ion binding"/>
    <property type="evidence" value="ECO:0007669"/>
    <property type="project" value="UniProtKB-KW"/>
</dbReference>
<keyword evidence="1" id="KW-0479">Metal-binding</keyword>
<evidence type="ECO:0000256" key="3">
    <source>
        <dbReference type="ARBA" id="ARBA00022833"/>
    </source>
</evidence>
<reference evidence="6" key="2">
    <citation type="submission" date="2023-05" db="EMBL/GenBank/DDBJ databases">
        <authorList>
            <consortium name="Lawrence Berkeley National Laboratory"/>
            <person name="Steindorff A."/>
            <person name="Hensen N."/>
            <person name="Bonometti L."/>
            <person name="Westerberg I."/>
            <person name="Brannstrom I.O."/>
            <person name="Guillou S."/>
            <person name="Cros-Aarteil S."/>
            <person name="Calhoun S."/>
            <person name="Haridas S."/>
            <person name="Kuo A."/>
            <person name="Mondo S."/>
            <person name="Pangilinan J."/>
            <person name="Riley R."/>
            <person name="Labutti K."/>
            <person name="Andreopoulos B."/>
            <person name="Lipzen A."/>
            <person name="Chen C."/>
            <person name="Yanf M."/>
            <person name="Daum C."/>
            <person name="Ng V."/>
            <person name="Clum A."/>
            <person name="Ohm R."/>
            <person name="Martin F."/>
            <person name="Silar P."/>
            <person name="Natvig D."/>
            <person name="Lalanne C."/>
            <person name="Gautier V."/>
            <person name="Ament-Velasquez S.L."/>
            <person name="Kruys A."/>
            <person name="Hutchinson M.I."/>
            <person name="Powell A.J."/>
            <person name="Barry K."/>
            <person name="Miller A.N."/>
            <person name="Grigoriev I.V."/>
            <person name="Debuchy R."/>
            <person name="Gladieux P."/>
            <person name="Thoren M.H."/>
            <person name="Johannesson H."/>
        </authorList>
    </citation>
    <scope>NUCLEOTIDE SEQUENCE</scope>
    <source>
        <strain evidence="6">CBS 141.50</strain>
    </source>
</reference>
<protein>
    <recommendedName>
        <fullName evidence="5">MYND-type domain-containing protein</fullName>
    </recommendedName>
</protein>
<dbReference type="Proteomes" id="UP001302676">
    <property type="component" value="Unassembled WGS sequence"/>
</dbReference>
<keyword evidence="7" id="KW-1185">Reference proteome</keyword>
<evidence type="ECO:0000256" key="2">
    <source>
        <dbReference type="ARBA" id="ARBA00022771"/>
    </source>
</evidence>
<keyword evidence="2 4" id="KW-0863">Zinc-finger</keyword>
<dbReference type="EMBL" id="MU853674">
    <property type="protein sequence ID" value="KAK4139262.1"/>
    <property type="molecule type" value="Genomic_DNA"/>
</dbReference>
<evidence type="ECO:0000313" key="6">
    <source>
        <dbReference type="EMBL" id="KAK4139262.1"/>
    </source>
</evidence>
<evidence type="ECO:0000259" key="5">
    <source>
        <dbReference type="PROSITE" id="PS50865"/>
    </source>
</evidence>
<dbReference type="GeneID" id="87819008"/>
<dbReference type="RefSeq" id="XP_062632633.1">
    <property type="nucleotide sequence ID" value="XM_062782395.1"/>
</dbReference>
<dbReference type="AlphaFoldDB" id="A0AAN6UU32"/>
<organism evidence="6 7">
    <name type="scientific">Dichotomopilus funicola</name>
    <dbReference type="NCBI Taxonomy" id="1934379"/>
    <lineage>
        <taxon>Eukaryota</taxon>
        <taxon>Fungi</taxon>
        <taxon>Dikarya</taxon>
        <taxon>Ascomycota</taxon>
        <taxon>Pezizomycotina</taxon>
        <taxon>Sordariomycetes</taxon>
        <taxon>Sordariomycetidae</taxon>
        <taxon>Sordariales</taxon>
        <taxon>Chaetomiaceae</taxon>
        <taxon>Dichotomopilus</taxon>
    </lineage>
</organism>
<evidence type="ECO:0000256" key="1">
    <source>
        <dbReference type="ARBA" id="ARBA00022723"/>
    </source>
</evidence>
<dbReference type="InterPro" id="IPR002893">
    <property type="entry name" value="Znf_MYND"/>
</dbReference>
<dbReference type="SUPFAM" id="SSF144232">
    <property type="entry name" value="HIT/MYND zinc finger-like"/>
    <property type="match status" value="1"/>
</dbReference>
<keyword evidence="3" id="KW-0862">Zinc</keyword>
<name>A0AAN6UU32_9PEZI</name>